<dbReference type="EMBL" id="JALIRP010000014">
    <property type="protein sequence ID" value="MCJ8014727.1"/>
    <property type="molecule type" value="Genomic_DNA"/>
</dbReference>
<accession>A0A9X1WT12</accession>
<evidence type="ECO:0000313" key="8">
    <source>
        <dbReference type="EMBL" id="MCJ8014727.1"/>
    </source>
</evidence>
<evidence type="ECO:0000256" key="6">
    <source>
        <dbReference type="SAM" id="Phobius"/>
    </source>
</evidence>
<keyword evidence="3 6" id="KW-0812">Transmembrane</keyword>
<keyword evidence="5 6" id="KW-0472">Membrane</keyword>
<dbReference type="RefSeq" id="WP_244729932.1">
    <property type="nucleotide sequence ID" value="NZ_JALIRP010000014.1"/>
</dbReference>
<keyword evidence="4 6" id="KW-1133">Transmembrane helix</keyword>
<feature type="transmembrane region" description="Helical" evidence="6">
    <location>
        <begin position="37"/>
        <end position="54"/>
    </location>
</feature>
<protein>
    <submittedName>
        <fullName evidence="8">GtrA family protein</fullName>
    </submittedName>
</protein>
<organism evidence="8 9">
    <name type="scientific">Paenibacillus mangrovi</name>
    <dbReference type="NCBI Taxonomy" id="2931978"/>
    <lineage>
        <taxon>Bacteria</taxon>
        <taxon>Bacillati</taxon>
        <taxon>Bacillota</taxon>
        <taxon>Bacilli</taxon>
        <taxon>Bacillales</taxon>
        <taxon>Paenibacillaceae</taxon>
        <taxon>Paenibacillus</taxon>
    </lineage>
</organism>
<evidence type="ECO:0000256" key="2">
    <source>
        <dbReference type="ARBA" id="ARBA00009399"/>
    </source>
</evidence>
<comment type="subcellular location">
    <subcellularLocation>
        <location evidence="1">Membrane</location>
        <topology evidence="1">Multi-pass membrane protein</topology>
    </subcellularLocation>
</comment>
<proteinExistence type="inferred from homology"/>
<comment type="caution">
    <text evidence="8">The sequence shown here is derived from an EMBL/GenBank/DDBJ whole genome shotgun (WGS) entry which is preliminary data.</text>
</comment>
<evidence type="ECO:0000313" key="9">
    <source>
        <dbReference type="Proteomes" id="UP001139347"/>
    </source>
</evidence>
<evidence type="ECO:0000256" key="4">
    <source>
        <dbReference type="ARBA" id="ARBA00022989"/>
    </source>
</evidence>
<keyword evidence="9" id="KW-1185">Reference proteome</keyword>
<dbReference type="AlphaFoldDB" id="A0A9X1WT12"/>
<evidence type="ECO:0000256" key="1">
    <source>
        <dbReference type="ARBA" id="ARBA00004141"/>
    </source>
</evidence>
<sequence length="133" mass="14927">MSKRLAHLFKFCAVGGMNTVVDFAVFALLIAGGTPVMPAQWLSYGCGVLNSYVWNRNWTFRHAKKRGYSEITRFLAINVAALIVTSLLLQLLAERFAWPITICKLIATSAGFLINFMGSRYWVFGLPERSESE</sequence>
<dbReference type="InterPro" id="IPR007267">
    <property type="entry name" value="GtrA_DPMS_TM"/>
</dbReference>
<reference evidence="8" key="1">
    <citation type="submission" date="2022-04" db="EMBL/GenBank/DDBJ databases">
        <title>Paenibacillus mangrovi sp. nov., a novel endophytic bacterium isolated from bark of Kandelia candel.</title>
        <authorList>
            <person name="Tuo L."/>
        </authorList>
    </citation>
    <scope>NUCLEOTIDE SEQUENCE</scope>
    <source>
        <strain evidence="8">KQZ6P-2</strain>
    </source>
</reference>
<feature type="transmembrane region" description="Helical" evidence="6">
    <location>
        <begin position="12"/>
        <end position="31"/>
    </location>
</feature>
<dbReference type="Pfam" id="PF04138">
    <property type="entry name" value="GtrA_DPMS_TM"/>
    <property type="match status" value="1"/>
</dbReference>
<evidence type="ECO:0000256" key="5">
    <source>
        <dbReference type="ARBA" id="ARBA00023136"/>
    </source>
</evidence>
<comment type="similarity">
    <text evidence="2">Belongs to the GtrA family.</text>
</comment>
<feature type="domain" description="GtrA/DPMS transmembrane" evidence="7">
    <location>
        <begin position="10"/>
        <end position="124"/>
    </location>
</feature>
<evidence type="ECO:0000256" key="3">
    <source>
        <dbReference type="ARBA" id="ARBA00022692"/>
    </source>
</evidence>
<feature type="transmembrane region" description="Helical" evidence="6">
    <location>
        <begin position="105"/>
        <end position="123"/>
    </location>
</feature>
<evidence type="ECO:0000259" key="7">
    <source>
        <dbReference type="Pfam" id="PF04138"/>
    </source>
</evidence>
<dbReference type="GO" id="GO:0005886">
    <property type="term" value="C:plasma membrane"/>
    <property type="evidence" value="ECO:0007669"/>
    <property type="project" value="TreeGrafter"/>
</dbReference>
<feature type="transmembrane region" description="Helical" evidence="6">
    <location>
        <begin position="74"/>
        <end position="93"/>
    </location>
</feature>
<dbReference type="InterPro" id="IPR051401">
    <property type="entry name" value="GtrA_CellWall_Glycosyl"/>
</dbReference>
<dbReference type="PANTHER" id="PTHR38459:SF1">
    <property type="entry name" value="PROPHAGE BACTOPRENOL-LINKED GLUCOSE TRANSLOCASE HOMOLOG"/>
    <property type="match status" value="1"/>
</dbReference>
<dbReference type="GO" id="GO:0000271">
    <property type="term" value="P:polysaccharide biosynthetic process"/>
    <property type="evidence" value="ECO:0007669"/>
    <property type="project" value="InterPro"/>
</dbReference>
<gene>
    <name evidence="8" type="ORF">MUG84_23890</name>
</gene>
<dbReference type="PANTHER" id="PTHR38459">
    <property type="entry name" value="PROPHAGE BACTOPRENOL-LINKED GLUCOSE TRANSLOCASE HOMOLOG"/>
    <property type="match status" value="1"/>
</dbReference>
<name>A0A9X1WT12_9BACL</name>
<dbReference type="Proteomes" id="UP001139347">
    <property type="component" value="Unassembled WGS sequence"/>
</dbReference>